<dbReference type="RefSeq" id="WP_238350422.1">
    <property type="nucleotide sequence ID" value="NZ_JAASRO010000001.1"/>
</dbReference>
<dbReference type="PRINTS" id="PR00119">
    <property type="entry name" value="CATATPASE"/>
</dbReference>
<comment type="caution">
    <text evidence="19">The sequence shown here is derived from an EMBL/GenBank/DDBJ whole genome shotgun (WGS) entry which is preliminary data.</text>
</comment>
<dbReference type="SFLD" id="SFLDS00003">
    <property type="entry name" value="Haloacid_Dehalogenase"/>
    <property type="match status" value="1"/>
</dbReference>
<evidence type="ECO:0000256" key="13">
    <source>
        <dbReference type="ARBA" id="ARBA00022989"/>
    </source>
</evidence>
<keyword evidence="7 17" id="KW-0479">Metal-binding</keyword>
<dbReference type="InterPro" id="IPR036412">
    <property type="entry name" value="HAD-like_sf"/>
</dbReference>
<reference evidence="19 20" key="1">
    <citation type="submission" date="2020-03" db="EMBL/GenBank/DDBJ databases">
        <title>Sequencing the genomes of 1000 actinobacteria strains.</title>
        <authorList>
            <person name="Klenk H.-P."/>
        </authorList>
    </citation>
    <scope>NUCLEOTIDE SEQUENCE [LARGE SCALE GENOMIC DNA]</scope>
    <source>
        <strain evidence="19 20">DSM 45490</strain>
    </source>
</reference>
<evidence type="ECO:0000256" key="16">
    <source>
        <dbReference type="ARBA" id="ARBA00023136"/>
    </source>
</evidence>
<proteinExistence type="inferred from homology"/>
<dbReference type="NCBIfam" id="TIGR01525">
    <property type="entry name" value="ATPase-IB_hvy"/>
    <property type="match status" value="1"/>
</dbReference>
<dbReference type="InterPro" id="IPR044492">
    <property type="entry name" value="P_typ_ATPase_HD_dom"/>
</dbReference>
<evidence type="ECO:0000256" key="10">
    <source>
        <dbReference type="ARBA" id="ARBA00022840"/>
    </source>
</evidence>
<dbReference type="SUPFAM" id="SSF81665">
    <property type="entry name" value="Calcium ATPase, transmembrane domain M"/>
    <property type="match status" value="1"/>
</dbReference>
<dbReference type="GO" id="GO:0043682">
    <property type="term" value="F:P-type divalent copper transporter activity"/>
    <property type="evidence" value="ECO:0007669"/>
    <property type="project" value="TreeGrafter"/>
</dbReference>
<evidence type="ECO:0000259" key="18">
    <source>
        <dbReference type="Pfam" id="PF00122"/>
    </source>
</evidence>
<dbReference type="InterPro" id="IPR023298">
    <property type="entry name" value="ATPase_P-typ_TM_dom_sf"/>
</dbReference>
<evidence type="ECO:0000256" key="5">
    <source>
        <dbReference type="ARBA" id="ARBA00022553"/>
    </source>
</evidence>
<dbReference type="SUPFAM" id="SSF81653">
    <property type="entry name" value="Calcium ATPase, transduction domain A"/>
    <property type="match status" value="1"/>
</dbReference>
<evidence type="ECO:0000256" key="4">
    <source>
        <dbReference type="ARBA" id="ARBA00022475"/>
    </source>
</evidence>
<evidence type="ECO:0000256" key="7">
    <source>
        <dbReference type="ARBA" id="ARBA00022723"/>
    </source>
</evidence>
<sequence>MFRRKFWLSLVLTLPIVATSDMVMEWFGYSLDFPGIAWVGPVLGTFVFFYGGWPFLQGGVREARDKAPGMMLLISMAITVAYVASLATSVELFDLDFWWELAALVTIMLLGHWQEMKAIGQAQGALAALAALLPDEADRVVGEDIETVKVSDLGIGDVVLVRSGGRVPADGKIVDGAAELDESMITGESRPVSRTAGDRVVAGTVATDSAIRVRVDAVGEDTALAGIQRLVAEAQQSSGRAQVLADRFAAMLFYIATAAALITFVAWWLLGDLDESVVRTVTVLVIACPHALGLAIPLVISLSTAVAAKAGILVKDRLALERMRTVQAVLFDKTGTLTKGEHVVSGIAGDEQEVLRIAGAVESDSEHPLARAIVRAADERGVRGRATDFKSLTGRGVQAVVDGNNYAVGGPALLRELQVEVTGEYAEHAAEWSGRGAAVLYLLELDGGQAKVRGAIALEDEVRPEARQAVEQLRAAGVEKIVMITGDAKPVAEAVAADLGFRDGVDEVFAEVLPADKDKAVSELQARGLRVAMVGDGVNDAPALARADVGIAIGAGTDVAIESAGVVLASSDPRGVTGVIRLSKASYRKMIQNLAWAAGYNVIAIPLAAGVLAWAGLTLSPAIGAVLMSISTIVVALNAQLLRRVHLTSAD</sequence>
<keyword evidence="6 17" id="KW-0812">Transmembrane</keyword>
<dbReference type="Pfam" id="PF00702">
    <property type="entry name" value="Hydrolase"/>
    <property type="match status" value="1"/>
</dbReference>
<dbReference type="Proteomes" id="UP000555407">
    <property type="component" value="Unassembled WGS sequence"/>
</dbReference>
<evidence type="ECO:0000313" key="19">
    <source>
        <dbReference type="EMBL" id="NIK58553.1"/>
    </source>
</evidence>
<dbReference type="InterPro" id="IPR059000">
    <property type="entry name" value="ATPase_P-type_domA"/>
</dbReference>
<dbReference type="AlphaFoldDB" id="A0A7X5VDW8"/>
<comment type="similarity">
    <text evidence="2 17">Belongs to the cation transport ATPase (P-type) (TC 3.A.3) family. Type IB subfamily.</text>
</comment>
<dbReference type="InterPro" id="IPR027256">
    <property type="entry name" value="P-typ_ATPase_IB"/>
</dbReference>
<keyword evidence="14" id="KW-0186">Copper</keyword>
<feature type="transmembrane region" description="Helical" evidence="17">
    <location>
        <begin position="97"/>
        <end position="113"/>
    </location>
</feature>
<keyword evidence="15" id="KW-0406">Ion transport</keyword>
<dbReference type="InterPro" id="IPR008250">
    <property type="entry name" value="ATPase_P-typ_transduc_dom_A_sf"/>
</dbReference>
<dbReference type="NCBIfam" id="TIGR01511">
    <property type="entry name" value="ATPase-IB1_Cu"/>
    <property type="match status" value="1"/>
</dbReference>
<keyword evidence="3" id="KW-0813">Transport</keyword>
<evidence type="ECO:0000256" key="1">
    <source>
        <dbReference type="ARBA" id="ARBA00004651"/>
    </source>
</evidence>
<protein>
    <submittedName>
        <fullName evidence="19">Cu2+-exporting ATPase</fullName>
    </submittedName>
</protein>
<organism evidence="19 20">
    <name type="scientific">Kribbella shirazensis</name>
    <dbReference type="NCBI Taxonomy" id="1105143"/>
    <lineage>
        <taxon>Bacteria</taxon>
        <taxon>Bacillati</taxon>
        <taxon>Actinomycetota</taxon>
        <taxon>Actinomycetes</taxon>
        <taxon>Propionibacteriales</taxon>
        <taxon>Kribbellaceae</taxon>
        <taxon>Kribbella</taxon>
    </lineage>
</organism>
<evidence type="ECO:0000256" key="3">
    <source>
        <dbReference type="ARBA" id="ARBA00022448"/>
    </source>
</evidence>
<gene>
    <name evidence="19" type="ORF">BJY22_004270</name>
</gene>
<dbReference type="Gene3D" id="3.40.1110.10">
    <property type="entry name" value="Calcium-transporting ATPase, cytoplasmic domain N"/>
    <property type="match status" value="1"/>
</dbReference>
<keyword evidence="16 17" id="KW-0472">Membrane</keyword>
<evidence type="ECO:0000256" key="2">
    <source>
        <dbReference type="ARBA" id="ARBA00006024"/>
    </source>
</evidence>
<evidence type="ECO:0000313" key="20">
    <source>
        <dbReference type="Proteomes" id="UP000555407"/>
    </source>
</evidence>
<feature type="transmembrane region" description="Helical" evidence="17">
    <location>
        <begin position="622"/>
        <end position="642"/>
    </location>
</feature>
<dbReference type="SFLD" id="SFLDG00002">
    <property type="entry name" value="C1.7:_P-type_atpase_like"/>
    <property type="match status" value="1"/>
</dbReference>
<dbReference type="InterPro" id="IPR023214">
    <property type="entry name" value="HAD_sf"/>
</dbReference>
<dbReference type="InterPro" id="IPR018303">
    <property type="entry name" value="ATPase_P-typ_P_site"/>
</dbReference>
<dbReference type="InterPro" id="IPR023299">
    <property type="entry name" value="ATPase_P-typ_cyto_dom_N"/>
</dbReference>
<evidence type="ECO:0000256" key="14">
    <source>
        <dbReference type="ARBA" id="ARBA00023008"/>
    </source>
</evidence>
<feature type="transmembrane region" description="Helical" evidence="17">
    <location>
        <begin position="290"/>
        <end position="314"/>
    </location>
</feature>
<feature type="transmembrane region" description="Helical" evidence="17">
    <location>
        <begin position="248"/>
        <end position="270"/>
    </location>
</feature>
<evidence type="ECO:0000256" key="12">
    <source>
        <dbReference type="ARBA" id="ARBA00022967"/>
    </source>
</evidence>
<dbReference type="GO" id="GO:0005507">
    <property type="term" value="F:copper ion binding"/>
    <property type="evidence" value="ECO:0007669"/>
    <property type="project" value="TreeGrafter"/>
</dbReference>
<dbReference type="EMBL" id="JAASRO010000001">
    <property type="protein sequence ID" value="NIK58553.1"/>
    <property type="molecule type" value="Genomic_DNA"/>
</dbReference>
<keyword evidence="11" id="KW-0460">Magnesium</keyword>
<feature type="transmembrane region" description="Helical" evidence="17">
    <location>
        <begin position="35"/>
        <end position="56"/>
    </location>
</feature>
<dbReference type="NCBIfam" id="TIGR01494">
    <property type="entry name" value="ATPase_P-type"/>
    <property type="match status" value="1"/>
</dbReference>
<dbReference type="GO" id="GO:0055070">
    <property type="term" value="P:copper ion homeostasis"/>
    <property type="evidence" value="ECO:0007669"/>
    <property type="project" value="TreeGrafter"/>
</dbReference>
<evidence type="ECO:0000256" key="6">
    <source>
        <dbReference type="ARBA" id="ARBA00022692"/>
    </source>
</evidence>
<evidence type="ECO:0000256" key="9">
    <source>
        <dbReference type="ARBA" id="ARBA00022796"/>
    </source>
</evidence>
<dbReference type="PANTHER" id="PTHR43520:SF5">
    <property type="entry name" value="CATION-TRANSPORTING P-TYPE ATPASE-RELATED"/>
    <property type="match status" value="1"/>
</dbReference>
<keyword evidence="9" id="KW-0187">Copper transport</keyword>
<evidence type="ECO:0000256" key="15">
    <source>
        <dbReference type="ARBA" id="ARBA00023065"/>
    </source>
</evidence>
<keyword evidence="10 17" id="KW-0067">ATP-binding</keyword>
<dbReference type="SFLD" id="SFLDF00027">
    <property type="entry name" value="p-type_atpase"/>
    <property type="match status" value="1"/>
</dbReference>
<keyword evidence="12" id="KW-1278">Translocase</keyword>
<keyword evidence="20" id="KW-1185">Reference proteome</keyword>
<feature type="domain" description="P-type ATPase A" evidence="18">
    <location>
        <begin position="132"/>
        <end position="231"/>
    </location>
</feature>
<dbReference type="GO" id="GO:0016887">
    <property type="term" value="F:ATP hydrolysis activity"/>
    <property type="evidence" value="ECO:0007669"/>
    <property type="project" value="InterPro"/>
</dbReference>
<name>A0A7X5VDW8_9ACTN</name>
<feature type="transmembrane region" description="Helical" evidence="17">
    <location>
        <begin position="594"/>
        <end position="616"/>
    </location>
</feature>
<dbReference type="GO" id="GO:0005886">
    <property type="term" value="C:plasma membrane"/>
    <property type="evidence" value="ECO:0007669"/>
    <property type="project" value="UniProtKB-SubCell"/>
</dbReference>
<dbReference type="InterPro" id="IPR001757">
    <property type="entry name" value="P_typ_ATPase"/>
</dbReference>
<accession>A0A7X5VDW8</accession>
<dbReference type="PROSITE" id="PS00154">
    <property type="entry name" value="ATPASE_E1_E2"/>
    <property type="match status" value="1"/>
</dbReference>
<comment type="subcellular location">
    <subcellularLocation>
        <location evidence="1">Cell membrane</location>
        <topology evidence="1">Multi-pass membrane protein</topology>
    </subcellularLocation>
</comment>
<dbReference type="Gene3D" id="2.70.150.10">
    <property type="entry name" value="Calcium-transporting ATPase, cytoplasmic transduction domain A"/>
    <property type="match status" value="1"/>
</dbReference>
<evidence type="ECO:0000256" key="17">
    <source>
        <dbReference type="RuleBase" id="RU362081"/>
    </source>
</evidence>
<dbReference type="Gene3D" id="3.40.50.1000">
    <property type="entry name" value="HAD superfamily/HAD-like"/>
    <property type="match status" value="1"/>
</dbReference>
<evidence type="ECO:0000256" key="11">
    <source>
        <dbReference type="ARBA" id="ARBA00022842"/>
    </source>
</evidence>
<evidence type="ECO:0000256" key="8">
    <source>
        <dbReference type="ARBA" id="ARBA00022741"/>
    </source>
</evidence>
<keyword evidence="4 17" id="KW-1003">Cell membrane</keyword>
<dbReference type="GO" id="GO:0005524">
    <property type="term" value="F:ATP binding"/>
    <property type="evidence" value="ECO:0007669"/>
    <property type="project" value="UniProtKB-UniRule"/>
</dbReference>
<dbReference type="PANTHER" id="PTHR43520">
    <property type="entry name" value="ATP7, ISOFORM B"/>
    <property type="match status" value="1"/>
</dbReference>
<dbReference type="FunFam" id="2.70.150.10:FF:000020">
    <property type="entry name" value="Copper-exporting P-type ATPase A"/>
    <property type="match status" value="1"/>
</dbReference>
<keyword evidence="13 17" id="KW-1133">Transmembrane helix</keyword>
<dbReference type="SUPFAM" id="SSF56784">
    <property type="entry name" value="HAD-like"/>
    <property type="match status" value="1"/>
</dbReference>
<keyword evidence="5" id="KW-0597">Phosphoprotein</keyword>
<dbReference type="Pfam" id="PF00122">
    <property type="entry name" value="E1-E2_ATPase"/>
    <property type="match status" value="1"/>
</dbReference>
<keyword evidence="8 17" id="KW-0547">Nucleotide-binding</keyword>
<feature type="transmembrane region" description="Helical" evidence="17">
    <location>
        <begin position="68"/>
        <end position="85"/>
    </location>
</feature>